<dbReference type="EMBL" id="JACIHI010000001">
    <property type="protein sequence ID" value="MBB4436988.1"/>
    <property type="molecule type" value="Genomic_DNA"/>
</dbReference>
<proteinExistence type="predicted"/>
<feature type="transmembrane region" description="Helical" evidence="1">
    <location>
        <begin position="12"/>
        <end position="37"/>
    </location>
</feature>
<dbReference type="Proteomes" id="UP000533724">
    <property type="component" value="Unassembled WGS sequence"/>
</dbReference>
<accession>A0A7W6XS66</accession>
<evidence type="ECO:0000313" key="3">
    <source>
        <dbReference type="Proteomes" id="UP000533724"/>
    </source>
</evidence>
<keyword evidence="1" id="KW-0812">Transmembrane</keyword>
<protein>
    <submittedName>
        <fullName evidence="2">Uncharacterized protein</fullName>
    </submittedName>
</protein>
<name>A0A7W6XS66_9HYPH</name>
<dbReference type="AlphaFoldDB" id="A0A7W6XS66"/>
<comment type="caution">
    <text evidence="2">The sequence shown here is derived from an EMBL/GenBank/DDBJ whole genome shotgun (WGS) entry which is preliminary data.</text>
</comment>
<keyword evidence="1" id="KW-0472">Membrane</keyword>
<evidence type="ECO:0000313" key="2">
    <source>
        <dbReference type="EMBL" id="MBB4436988.1"/>
    </source>
</evidence>
<evidence type="ECO:0000256" key="1">
    <source>
        <dbReference type="SAM" id="Phobius"/>
    </source>
</evidence>
<organism evidence="2 3">
    <name type="scientific">Rhizobium esperanzae</name>
    <dbReference type="NCBI Taxonomy" id="1967781"/>
    <lineage>
        <taxon>Bacteria</taxon>
        <taxon>Pseudomonadati</taxon>
        <taxon>Pseudomonadota</taxon>
        <taxon>Alphaproteobacteria</taxon>
        <taxon>Hyphomicrobiales</taxon>
        <taxon>Rhizobiaceae</taxon>
        <taxon>Rhizobium/Agrobacterium group</taxon>
        <taxon>Rhizobium</taxon>
    </lineage>
</organism>
<sequence>MREGVRSFAVTKMFVAGMILTPLIFWGSIGVLIYSYFS</sequence>
<keyword evidence="1" id="KW-1133">Transmembrane helix</keyword>
<gene>
    <name evidence="2" type="ORF">GGE15_000219</name>
</gene>
<reference evidence="2 3" key="1">
    <citation type="submission" date="2020-08" db="EMBL/GenBank/DDBJ databases">
        <title>Genomic Encyclopedia of Type Strains, Phase IV (KMG-V): Genome sequencing to study the core and pangenomes of soil and plant-associated prokaryotes.</title>
        <authorList>
            <person name="Whitman W."/>
        </authorList>
    </citation>
    <scope>NUCLEOTIDE SEQUENCE [LARGE SCALE GENOMIC DNA]</scope>
    <source>
        <strain evidence="2 3">SEMIA 414</strain>
    </source>
</reference>